<proteinExistence type="predicted"/>
<gene>
    <name evidence="3" type="ORF">M6D93_08580</name>
</gene>
<dbReference type="EMBL" id="CP097332">
    <property type="protein sequence ID" value="UQX90044.1"/>
    <property type="molecule type" value="Genomic_DNA"/>
</dbReference>
<dbReference type="RefSeq" id="WP_249773940.1">
    <property type="nucleotide sequence ID" value="NZ_CP097332.1"/>
</dbReference>
<dbReference type="Gene3D" id="3.30.1230.10">
    <property type="entry name" value="YlxR-like"/>
    <property type="match status" value="1"/>
</dbReference>
<reference evidence="3" key="1">
    <citation type="journal article" date="2018" name="Int. J. Syst. Evol. Microbiol.">
        <title>Jatrophihabitans telluris sp. nov., isolated from sediment soil of lava forest wetlands and the emended description of the genus Jatrophihabitans.</title>
        <authorList>
            <person name="Lee K.C."/>
            <person name="Suh M.K."/>
            <person name="Eom M.K."/>
            <person name="Kim K.K."/>
            <person name="Kim J.S."/>
            <person name="Kim D.S."/>
            <person name="Ko S.H."/>
            <person name="Shin Y.K."/>
            <person name="Lee J.S."/>
        </authorList>
    </citation>
    <scope>NUCLEOTIDE SEQUENCE</scope>
    <source>
        <strain evidence="3">N237</strain>
    </source>
</reference>
<feature type="region of interest" description="Disordered" evidence="1">
    <location>
        <begin position="121"/>
        <end position="143"/>
    </location>
</feature>
<feature type="domain" description="YlxR" evidence="2">
    <location>
        <begin position="28"/>
        <end position="101"/>
    </location>
</feature>
<feature type="region of interest" description="Disordered" evidence="1">
    <location>
        <begin position="51"/>
        <end position="77"/>
    </location>
</feature>
<name>A0ABY4R2L4_9ACTN</name>
<organism evidence="3 4">
    <name type="scientific">Jatrophihabitans telluris</name>
    <dbReference type="NCBI Taxonomy" id="2038343"/>
    <lineage>
        <taxon>Bacteria</taxon>
        <taxon>Bacillati</taxon>
        <taxon>Actinomycetota</taxon>
        <taxon>Actinomycetes</taxon>
        <taxon>Jatrophihabitantales</taxon>
        <taxon>Jatrophihabitantaceae</taxon>
        <taxon>Jatrophihabitans</taxon>
    </lineage>
</organism>
<dbReference type="Proteomes" id="UP001056336">
    <property type="component" value="Chromosome"/>
</dbReference>
<protein>
    <submittedName>
        <fullName evidence="3">YlxR family protein</fullName>
    </submittedName>
</protein>
<dbReference type="InterPro" id="IPR007393">
    <property type="entry name" value="YlxR_dom"/>
</dbReference>
<evidence type="ECO:0000313" key="4">
    <source>
        <dbReference type="Proteomes" id="UP001056336"/>
    </source>
</evidence>
<evidence type="ECO:0000256" key="1">
    <source>
        <dbReference type="SAM" id="MobiDB-lite"/>
    </source>
</evidence>
<dbReference type="PANTHER" id="PTHR34215:SF1">
    <property type="entry name" value="YLXR DOMAIN-CONTAINING PROTEIN"/>
    <property type="match status" value="1"/>
</dbReference>
<evidence type="ECO:0000259" key="2">
    <source>
        <dbReference type="Pfam" id="PF04296"/>
    </source>
</evidence>
<dbReference type="Pfam" id="PF04296">
    <property type="entry name" value="YlxR"/>
    <property type="match status" value="1"/>
</dbReference>
<dbReference type="InterPro" id="IPR037465">
    <property type="entry name" value="YlxR"/>
</dbReference>
<reference evidence="3" key="2">
    <citation type="submission" date="2022-05" db="EMBL/GenBank/DDBJ databases">
        <authorList>
            <person name="Kim J.-S."/>
            <person name="Lee K."/>
            <person name="Suh M."/>
            <person name="Eom M."/>
            <person name="Kim J.-S."/>
            <person name="Kim D.-S."/>
            <person name="Ko S.-H."/>
            <person name="Shin Y."/>
            <person name="Lee J.-S."/>
        </authorList>
    </citation>
    <scope>NUCLEOTIDE SEQUENCE</scope>
    <source>
        <strain evidence="3">N237</strain>
    </source>
</reference>
<dbReference type="SUPFAM" id="SSF64376">
    <property type="entry name" value="YlxR-like"/>
    <property type="match status" value="1"/>
</dbReference>
<feature type="region of interest" description="Disordered" evidence="1">
    <location>
        <begin position="1"/>
        <end position="23"/>
    </location>
</feature>
<sequence>MAVRSTTAVPTLEDPQRRAPSASGVAVRTCIGCRLRAPATELLRVVLASDSGRDPAIPGTVQPDPRRRAPGRGAWIHPEPDCVAAAERRRAFGRAFRGGTSPDPTPVRDYVAALAARAVPRSAPAGRVVGETRESETKPMSTR</sequence>
<dbReference type="InterPro" id="IPR035931">
    <property type="entry name" value="YlxR-like_sf"/>
</dbReference>
<evidence type="ECO:0000313" key="3">
    <source>
        <dbReference type="EMBL" id="UQX90044.1"/>
    </source>
</evidence>
<dbReference type="PANTHER" id="PTHR34215">
    <property type="entry name" value="BLL0784 PROTEIN"/>
    <property type="match status" value="1"/>
</dbReference>
<keyword evidence="4" id="KW-1185">Reference proteome</keyword>
<accession>A0ABY4R2L4</accession>